<keyword evidence="8" id="KW-0175">Coiled coil</keyword>
<evidence type="ECO:0000256" key="7">
    <source>
        <dbReference type="ARBA" id="ARBA00023136"/>
    </source>
</evidence>
<keyword evidence="12" id="KW-1185">Reference proteome</keyword>
<evidence type="ECO:0000256" key="6">
    <source>
        <dbReference type="ARBA" id="ARBA00023128"/>
    </source>
</evidence>
<dbReference type="Pfam" id="PF09731">
    <property type="entry name" value="Mitofilin"/>
    <property type="match status" value="1"/>
</dbReference>
<dbReference type="InParanoid" id="A0A200PYP9"/>
<dbReference type="EMBL" id="MVGT01003733">
    <property type="protein sequence ID" value="OVA03321.1"/>
    <property type="molecule type" value="Genomic_DNA"/>
</dbReference>
<dbReference type="InterPro" id="IPR019133">
    <property type="entry name" value="MIC60"/>
</dbReference>
<feature type="compositionally biased region" description="Basic and acidic residues" evidence="9">
    <location>
        <begin position="107"/>
        <end position="120"/>
    </location>
</feature>
<dbReference type="OrthoDB" id="10261039at2759"/>
<comment type="subcellular location">
    <subcellularLocation>
        <location evidence="1">Mitochondrion inner membrane</location>
    </subcellularLocation>
</comment>
<feature type="compositionally biased region" description="Polar residues" evidence="9">
    <location>
        <begin position="275"/>
        <end position="293"/>
    </location>
</feature>
<feature type="region of interest" description="Disordered" evidence="9">
    <location>
        <begin position="175"/>
        <end position="247"/>
    </location>
</feature>
<keyword evidence="3 10" id="KW-0812">Transmembrane</keyword>
<proteinExistence type="inferred from homology"/>
<dbReference type="GO" id="GO:0042407">
    <property type="term" value="P:cristae formation"/>
    <property type="evidence" value="ECO:0007669"/>
    <property type="project" value="TreeGrafter"/>
</dbReference>
<feature type="compositionally biased region" description="Polar residues" evidence="9">
    <location>
        <begin position="38"/>
        <end position="52"/>
    </location>
</feature>
<dbReference type="PANTHER" id="PTHR15415:SF7">
    <property type="entry name" value="MICOS COMPLEX SUBUNIT MIC60"/>
    <property type="match status" value="1"/>
</dbReference>
<keyword evidence="5 10" id="KW-1133">Transmembrane helix</keyword>
<evidence type="ECO:0000256" key="1">
    <source>
        <dbReference type="ARBA" id="ARBA00004273"/>
    </source>
</evidence>
<evidence type="ECO:0000256" key="5">
    <source>
        <dbReference type="ARBA" id="ARBA00022989"/>
    </source>
</evidence>
<name>A0A200PYP9_MACCD</name>
<accession>A0A200PYP9</accession>
<evidence type="ECO:0000256" key="8">
    <source>
        <dbReference type="SAM" id="Coils"/>
    </source>
</evidence>
<organism evidence="11 12">
    <name type="scientific">Macleaya cordata</name>
    <name type="common">Five-seeded plume-poppy</name>
    <name type="synonym">Bocconia cordata</name>
    <dbReference type="NCBI Taxonomy" id="56857"/>
    <lineage>
        <taxon>Eukaryota</taxon>
        <taxon>Viridiplantae</taxon>
        <taxon>Streptophyta</taxon>
        <taxon>Embryophyta</taxon>
        <taxon>Tracheophyta</taxon>
        <taxon>Spermatophyta</taxon>
        <taxon>Magnoliopsida</taxon>
        <taxon>Ranunculales</taxon>
        <taxon>Papaveraceae</taxon>
        <taxon>Papaveroideae</taxon>
        <taxon>Macleaya</taxon>
    </lineage>
</organism>
<keyword evidence="7 10" id="KW-0472">Membrane</keyword>
<comment type="similarity">
    <text evidence="2">Belongs to the MICOS complex subunit Mic60 family.</text>
</comment>
<keyword evidence="6" id="KW-0496">Mitochondrion</keyword>
<feature type="transmembrane region" description="Helical" evidence="10">
    <location>
        <begin position="65"/>
        <end position="87"/>
    </location>
</feature>
<sequence length="643" mass="70176">MMRRCILEFSSGRSIRRVPRQAITQMPNFISSRREFSVRSNQNVPPSPSGSTGKPRESGSNFPKLLFGGVAIGAVGFAAYQAGYLGYPYSKEEKLSIESSNIDADDKVLKDTGDLGDKVGVENNQEPSKLSPNLVDVEKNDEAPSDIPSIQGDSYVTPQEDTIPVEQKDLPSFSLDSLVSDGQSTHPEVSSQDSLDKKEMGDSLASTELGQNEGTNDTPISQETETKKTSEEIESKATPPHHLTLEEITEASVVNDAEPPSSLLDAYSLQKDEGSPTTSFGGEVTDGSTSTPFSEEKEVLRSTGEELKDAYISKDGKLVLDFLEAIHAAEKKQADLDAHIFFEEKRMLKEKYEKELKDARARQLMYAEEAAILEKELNKERAKAAATIKLLQEKAEENLKMELERKEKEAELQLKKVQELAKAELAAAIASEKASQIEKMAEANLHINALCMAFYARSEEARQSHSVHKLALGALALEDALSKGLPIQTEIDALHTYLEGIDKDSLLDLVLSSLPEETLNHGIDTQLQLNQKFDALKDTLRHYSLIPPGGGGILAHTLAHIASGLKVREDDQSGDGIESVISRVERLLVEGKLAEAADALEGGVSGSKAEEIIGDWVKQARNRAITEQALSLLQSYATSISLT</sequence>
<feature type="compositionally biased region" description="Basic and acidic residues" evidence="9">
    <location>
        <begin position="224"/>
        <end position="235"/>
    </location>
</feature>
<evidence type="ECO:0000256" key="4">
    <source>
        <dbReference type="ARBA" id="ARBA00022792"/>
    </source>
</evidence>
<dbReference type="PANTHER" id="PTHR15415">
    <property type="entry name" value="MITOFILIN"/>
    <property type="match status" value="1"/>
</dbReference>
<evidence type="ECO:0000256" key="10">
    <source>
        <dbReference type="SAM" id="Phobius"/>
    </source>
</evidence>
<dbReference type="Proteomes" id="UP000195402">
    <property type="component" value="Unassembled WGS sequence"/>
</dbReference>
<feature type="region of interest" description="Disordered" evidence="9">
    <location>
        <begin position="271"/>
        <end position="295"/>
    </location>
</feature>
<evidence type="ECO:0000256" key="2">
    <source>
        <dbReference type="ARBA" id="ARBA00010877"/>
    </source>
</evidence>
<dbReference type="STRING" id="56857.A0A200PYP9"/>
<dbReference type="AlphaFoldDB" id="A0A200PYP9"/>
<feature type="compositionally biased region" description="Polar residues" evidence="9">
    <location>
        <begin position="122"/>
        <end position="131"/>
    </location>
</feature>
<gene>
    <name evidence="11" type="ORF">BVC80_8601g15</name>
</gene>
<comment type="caution">
    <text evidence="11">The sequence shown here is derived from an EMBL/GenBank/DDBJ whole genome shotgun (WGS) entry which is preliminary data.</text>
</comment>
<feature type="region of interest" description="Disordered" evidence="9">
    <location>
        <begin position="107"/>
        <end position="157"/>
    </location>
</feature>
<evidence type="ECO:0000256" key="9">
    <source>
        <dbReference type="SAM" id="MobiDB-lite"/>
    </source>
</evidence>
<evidence type="ECO:0000256" key="3">
    <source>
        <dbReference type="ARBA" id="ARBA00022692"/>
    </source>
</evidence>
<protein>
    <submittedName>
        <fullName evidence="11">Mitochondrial inner membrane protein Mitofilin</fullName>
    </submittedName>
</protein>
<keyword evidence="4" id="KW-0999">Mitochondrion inner membrane</keyword>
<dbReference type="OMA" id="AAYQTRY"/>
<dbReference type="FunCoup" id="A0A200PYP9">
    <property type="interactions" value="1896"/>
</dbReference>
<reference evidence="11 12" key="1">
    <citation type="journal article" date="2017" name="Mol. Plant">
        <title>The Genome of Medicinal Plant Macleaya cordata Provides New Insights into Benzylisoquinoline Alkaloids Metabolism.</title>
        <authorList>
            <person name="Liu X."/>
            <person name="Liu Y."/>
            <person name="Huang P."/>
            <person name="Ma Y."/>
            <person name="Qing Z."/>
            <person name="Tang Q."/>
            <person name="Cao H."/>
            <person name="Cheng P."/>
            <person name="Zheng Y."/>
            <person name="Yuan Z."/>
            <person name="Zhou Y."/>
            <person name="Liu J."/>
            <person name="Tang Z."/>
            <person name="Zhuo Y."/>
            <person name="Zhang Y."/>
            <person name="Yu L."/>
            <person name="Huang J."/>
            <person name="Yang P."/>
            <person name="Peng Q."/>
            <person name="Zhang J."/>
            <person name="Jiang W."/>
            <person name="Zhang Z."/>
            <person name="Lin K."/>
            <person name="Ro D.K."/>
            <person name="Chen X."/>
            <person name="Xiong X."/>
            <person name="Shang Y."/>
            <person name="Huang S."/>
            <person name="Zeng J."/>
        </authorList>
    </citation>
    <scope>NUCLEOTIDE SEQUENCE [LARGE SCALE GENOMIC DNA]</scope>
    <source>
        <strain evidence="12">cv. BLH2017</strain>
        <tissue evidence="11">Root</tissue>
    </source>
</reference>
<feature type="compositionally biased region" description="Polar residues" evidence="9">
    <location>
        <begin position="175"/>
        <end position="193"/>
    </location>
</feature>
<feature type="coiled-coil region" evidence="8">
    <location>
        <begin position="342"/>
        <end position="423"/>
    </location>
</feature>
<feature type="compositionally biased region" description="Polar residues" evidence="9">
    <location>
        <begin position="204"/>
        <end position="219"/>
    </location>
</feature>
<dbReference type="GO" id="GO:0061617">
    <property type="term" value="C:MICOS complex"/>
    <property type="evidence" value="ECO:0007669"/>
    <property type="project" value="TreeGrafter"/>
</dbReference>
<feature type="region of interest" description="Disordered" evidence="9">
    <location>
        <begin position="34"/>
        <end position="58"/>
    </location>
</feature>
<evidence type="ECO:0000313" key="12">
    <source>
        <dbReference type="Proteomes" id="UP000195402"/>
    </source>
</evidence>
<evidence type="ECO:0000313" key="11">
    <source>
        <dbReference type="EMBL" id="OVA03321.1"/>
    </source>
</evidence>